<proteinExistence type="predicted"/>
<reference evidence="2" key="1">
    <citation type="submission" date="2016-10" db="EMBL/GenBank/DDBJ databases">
        <authorList>
            <person name="Varghese N."/>
            <person name="Submissions S."/>
        </authorList>
    </citation>
    <scope>NUCLEOTIDE SEQUENCE [LARGE SCALE GENOMIC DNA]</scope>
    <source>
        <strain evidence="2">DSM 5918</strain>
    </source>
</reference>
<evidence type="ECO:0000313" key="2">
    <source>
        <dbReference type="Proteomes" id="UP000198635"/>
    </source>
</evidence>
<dbReference type="STRING" id="52560.SAMN04488082_12172"/>
<dbReference type="Proteomes" id="UP000198635">
    <property type="component" value="Unassembled WGS sequence"/>
</dbReference>
<name>A0A1I3YXG2_9BACT</name>
<protein>
    <submittedName>
        <fullName evidence="1">Uncharacterized protein</fullName>
    </submittedName>
</protein>
<sequence>MHQTTTDQPSWPVTLYPVGRFLFPVPKGLDFLGRSIKINDMFIEETDWGEGDRAQQFRDLWMPVHDKAKEHYDRYVEWPVTRGGFAYKDVRDLFGHPSVMLCYAGSGDHKIDTFIALPDFILRIKQECAYDIGKECMDMEGATLNFFKHYHTDKHNLPSDIFWTNRGWVQGLKTWDESADAFARREQTETAPKITLSLYASMLSQPDVQPPKISSLRKVFESNGIEIKILRSRPRSFEGMSGLEEVFIGTMNEDGKIRSELAAKWSIQGEPKNHDRPSMTLEMDCSASVQDEALRMWDAVLTNFASIQGWHAKKAGGR</sequence>
<keyword evidence="2" id="KW-1185">Reference proteome</keyword>
<dbReference type="AlphaFoldDB" id="A0A1I3YXG2"/>
<evidence type="ECO:0000313" key="1">
    <source>
        <dbReference type="EMBL" id="SFK36547.1"/>
    </source>
</evidence>
<gene>
    <name evidence="1" type="ORF">SAMN04488082_12172</name>
</gene>
<accession>A0A1I3YXG2</accession>
<dbReference type="EMBL" id="FORX01000021">
    <property type="protein sequence ID" value="SFK36547.1"/>
    <property type="molecule type" value="Genomic_DNA"/>
</dbReference>
<organism evidence="1 2">
    <name type="scientific">Desulfomicrobium apsheronum</name>
    <dbReference type="NCBI Taxonomy" id="52560"/>
    <lineage>
        <taxon>Bacteria</taxon>
        <taxon>Pseudomonadati</taxon>
        <taxon>Thermodesulfobacteriota</taxon>
        <taxon>Desulfovibrionia</taxon>
        <taxon>Desulfovibrionales</taxon>
        <taxon>Desulfomicrobiaceae</taxon>
        <taxon>Desulfomicrobium</taxon>
    </lineage>
</organism>